<dbReference type="EMBL" id="LODU01000036">
    <property type="protein sequence ID" value="POH30302.1"/>
    <property type="molecule type" value="Genomic_DNA"/>
</dbReference>
<evidence type="ECO:0000313" key="2">
    <source>
        <dbReference type="Proteomes" id="UP000237511"/>
    </source>
</evidence>
<proteinExistence type="predicted"/>
<comment type="caution">
    <text evidence="1">The sequence shown here is derived from an EMBL/GenBank/DDBJ whole genome shotgun (WGS) entry which is preliminary data.</text>
</comment>
<name>A0A2S3YMK4_9HYPH</name>
<organism evidence="1 2">
    <name type="scientific">Sinorhizobium americanum</name>
    <dbReference type="NCBI Taxonomy" id="194963"/>
    <lineage>
        <taxon>Bacteria</taxon>
        <taxon>Pseudomonadati</taxon>
        <taxon>Pseudomonadota</taxon>
        <taxon>Alphaproteobacteria</taxon>
        <taxon>Hyphomicrobiales</taxon>
        <taxon>Rhizobiaceae</taxon>
        <taxon>Sinorhizobium/Ensifer group</taxon>
        <taxon>Sinorhizobium</taxon>
    </lineage>
</organism>
<dbReference type="RefSeq" id="WP_097525280.1">
    <property type="nucleotide sequence ID" value="NZ_LODU01000036.1"/>
</dbReference>
<evidence type="ECO:0000313" key="1">
    <source>
        <dbReference type="EMBL" id="POH30302.1"/>
    </source>
</evidence>
<accession>A0A2S3YMK4</accession>
<protein>
    <submittedName>
        <fullName evidence="1">Uncharacterized protein</fullName>
    </submittedName>
</protein>
<sequence length="76" mass="7798">MAKVVVIGIPGESGLWVADLGNRTVTPLNSVTGDLAVVNGFRKPGAVIAKNVDLAVAVSSVDDVFAGHFDGDRTGY</sequence>
<dbReference type="Proteomes" id="UP000237511">
    <property type="component" value="Unassembled WGS sequence"/>
</dbReference>
<gene>
    <name evidence="1" type="ORF">ATY31_16610</name>
</gene>
<reference evidence="1 2" key="1">
    <citation type="journal article" date="2014" name="Syst. Appl. Microbiol.">
        <title>Microsymbionts of Phaseolus vulgaris in acid and alkaline soils of Mexico.</title>
        <authorList>
            <person name="Verastegui-Valdes M.M."/>
            <person name="Zhang Y.J."/>
            <person name="Rivera-Orduna F.N."/>
            <person name="Cheng H.P."/>
            <person name="Sui X.H."/>
            <person name="Wang E.T."/>
        </authorList>
    </citation>
    <scope>NUCLEOTIDE SEQUENCE [LARGE SCALE GENOMIC DNA]</scope>
    <source>
        <strain evidence="1 2">FG01</strain>
    </source>
</reference>
<dbReference type="AlphaFoldDB" id="A0A2S3YMK4"/>